<dbReference type="InterPro" id="IPR003615">
    <property type="entry name" value="HNH_nuc"/>
</dbReference>
<feature type="domain" description="DUF222" evidence="2">
    <location>
        <begin position="151"/>
        <end position="313"/>
    </location>
</feature>
<evidence type="ECO:0000313" key="4">
    <source>
        <dbReference type="Proteomes" id="UP000232453"/>
    </source>
</evidence>
<evidence type="ECO:0000256" key="1">
    <source>
        <dbReference type="SAM" id="MobiDB-lite"/>
    </source>
</evidence>
<dbReference type="EMBL" id="PHUJ01000003">
    <property type="protein sequence ID" value="PKB29144.1"/>
    <property type="molecule type" value="Genomic_DNA"/>
</dbReference>
<feature type="region of interest" description="Disordered" evidence="1">
    <location>
        <begin position="248"/>
        <end position="267"/>
    </location>
</feature>
<organism evidence="3 4">
    <name type="scientific">Pseudonocardia alni</name>
    <name type="common">Amycolata alni</name>
    <dbReference type="NCBI Taxonomy" id="33907"/>
    <lineage>
        <taxon>Bacteria</taxon>
        <taxon>Bacillati</taxon>
        <taxon>Actinomycetota</taxon>
        <taxon>Actinomycetes</taxon>
        <taxon>Pseudonocardiales</taxon>
        <taxon>Pseudonocardiaceae</taxon>
        <taxon>Pseudonocardia</taxon>
    </lineage>
</organism>
<feature type="compositionally biased region" description="Basic and acidic residues" evidence="1">
    <location>
        <begin position="248"/>
        <end position="263"/>
    </location>
</feature>
<proteinExistence type="predicted"/>
<dbReference type="InterPro" id="IPR003870">
    <property type="entry name" value="DUF222"/>
</dbReference>
<dbReference type="CDD" id="cd00085">
    <property type="entry name" value="HNHc"/>
    <property type="match status" value="1"/>
</dbReference>
<name>A0AA44UKN7_PSEA5</name>
<dbReference type="Pfam" id="PF02720">
    <property type="entry name" value="DUF222"/>
    <property type="match status" value="1"/>
</dbReference>
<dbReference type="AlphaFoldDB" id="A0AA44UKN7"/>
<evidence type="ECO:0000259" key="2">
    <source>
        <dbReference type="Pfam" id="PF02720"/>
    </source>
</evidence>
<dbReference type="Proteomes" id="UP000232453">
    <property type="component" value="Unassembled WGS sequence"/>
</dbReference>
<comment type="caution">
    <text evidence="3">The sequence shown here is derived from an EMBL/GenBank/DDBJ whole genome shotgun (WGS) entry which is preliminary data.</text>
</comment>
<evidence type="ECO:0000313" key="3">
    <source>
        <dbReference type="EMBL" id="PKB29144.1"/>
    </source>
</evidence>
<accession>A0AA44UKN7</accession>
<gene>
    <name evidence="3" type="ORF">ATL51_0771</name>
</gene>
<protein>
    <submittedName>
        <fullName evidence="3">Uncharacterized protein DUF222</fullName>
    </submittedName>
</protein>
<sequence>MTSERPAQSSIIEHVIDTSDVLGHADPGDDPAWLEHRRRREAVEEATRCPHGLAIDLCGEMCGPEPPPDQSAGIDDVAWEALRYLVAGAPTDRLTDLQVLDVLEGAEHWVRRASALRMRSVALIAERRPAGSGAAPPGADPRAVQPVSRWLPDQVAIVLRVPRDHARSLIGQAQRFVQVLPETLAAWESGQIDQGAAEAISSATLVLDDERARRVQAAVLPGAPEAHRRLLRDRLRRHVAHVARVDPDGARERHERARSERRMSISPGDDGMGSLWLCGTAAQVGASWQCVDRLARSLDDPCDDRTLDQKRVDLAHQLQQGTLTLTDVGTVRDALGADGAGTDEDGLLAAVARVLAAKPDPEEAVGRRPLIQVVVPLSTLMGGAAPGELVGHGPIPADLARALAAGGVWQRLVADPLSGTLLDVGRTRYRPPVAMADHVRARDCTCRGPACSRRVRDLDHHVPWAAGDGSTSAENLFGLCRADHVLKDAPGWQVLAGTDGSLTWVAPCDRRATTRPFDHRVFTDPLPDAADHDTTVVAPF</sequence>
<reference evidence="3 4" key="1">
    <citation type="submission" date="2017-11" db="EMBL/GenBank/DDBJ databases">
        <title>Sequencing the genomes of 1000 actinobacteria strains.</title>
        <authorList>
            <person name="Klenk H.-P."/>
        </authorList>
    </citation>
    <scope>NUCLEOTIDE SEQUENCE [LARGE SCALE GENOMIC DNA]</scope>
    <source>
        <strain evidence="3 4">DSM 44104</strain>
    </source>
</reference>